<evidence type="ECO:0000256" key="2">
    <source>
        <dbReference type="ARBA" id="ARBA00022525"/>
    </source>
</evidence>
<dbReference type="OrthoDB" id="9765204at2"/>
<evidence type="ECO:0000313" key="7">
    <source>
        <dbReference type="Proteomes" id="UP000192674"/>
    </source>
</evidence>
<dbReference type="SUPFAM" id="SSF69318">
    <property type="entry name" value="Integrin alpha N-terminal domain"/>
    <property type="match status" value="1"/>
</dbReference>
<evidence type="ECO:0000256" key="1">
    <source>
        <dbReference type="ARBA" id="ARBA00004613"/>
    </source>
</evidence>
<keyword evidence="7" id="KW-1185">Reference proteome</keyword>
<dbReference type="InterPro" id="IPR028994">
    <property type="entry name" value="Integrin_alpha_N"/>
</dbReference>
<dbReference type="Gene3D" id="2.180.10.10">
    <property type="entry name" value="RHS repeat-associated core"/>
    <property type="match status" value="2"/>
</dbReference>
<reference evidence="6 7" key="1">
    <citation type="submission" date="2017-04" db="EMBL/GenBank/DDBJ databases">
        <authorList>
            <person name="Afonso C.L."/>
            <person name="Miller P.J."/>
            <person name="Scott M.A."/>
            <person name="Spackman E."/>
            <person name="Goraichik I."/>
            <person name="Dimitrov K.M."/>
            <person name="Suarez D.L."/>
            <person name="Swayne D.E."/>
        </authorList>
    </citation>
    <scope>NUCLEOTIDE SEQUENCE [LARGE SCALE GENOMIC DNA]</scope>
    <source>
        <strain evidence="6 7">DSM 43828</strain>
    </source>
</reference>
<feature type="compositionally biased region" description="Basic and acidic residues" evidence="4">
    <location>
        <begin position="2285"/>
        <end position="2296"/>
    </location>
</feature>
<dbReference type="PANTHER" id="PTHR32305">
    <property type="match status" value="1"/>
</dbReference>
<sequence length="2855" mass="312489">MRRLFRSRVPKRGKIVAMAAAVGLLAVGFPPLLPVSSDDVRDVAADSCVTEARPAAARTARPPAAQGLSAVNAAYVPPLDPGMANVTKPPEQAYQFQPAEENSAEQVSVPYDPAAVGKDFDTQDVHTYQYDDTNSCWRQLERLQVDEENQTIVSVTSQAGVLVNAAVTVPDSPQGTSFNPTQIKNIQAAQPGSGINLMGTPAPNNSGEAQLSYPIHAPPGRGGLQPQLGLQYNSSVENGWLGVGWEMQLPSITVDTRFGVPRYDAATETETYLFGGQQLAPIAHRTTPGPRSAEKVFFPRIENGAFDKIIRHGDKPANYSWETIDKHGTRSFYGGTPESTLTDGTGNIFRWALRETRTVDDDFIRYHSVRQEDFGVPEGGAIPGSDLYLKRITYTGHGATEGPYAVTLTRDRELGEPRRPDATIDARGGFKKVTADLLRKVEVTFGDQLIRRYELNYQAGAFGKTLLKAVSQFGDNGAPFHTHDFAYHDDIRDGQGNYQAFARTDWTSPGDNLGTAAGPASALNSSSSTGAGGHLYVGFGPNRTKSGSIGAKTGFAASRDEGLLALADMDGDTLPDKVIRTGNGVAYRKNLAKPGGQAKFSDELKPLNLPGIANENSDTVTVGIESYIGGVAAQLDHVDTFTTNDRYFTDVNADGLTDLVSKGNVLFGRVGSDGNPVFGRSNETPVPIGDSKVDTNGLLPDFAADRQRREETYPLLDSVRRWVAPFDGTVQVTGNVKLLPPPQSDGSLTDKGDLDGVRVAIQHEDTERWSRTINAGDHSEHIPSNVDRFTVQRGQKLYFRVGSRHDGTNDQVAWDPTITYTGIDGTDINGLSQATYQASRDFTLGGRTATLQAPVTGTVKLGGVFTKKAATTDDVTVQVLRDGQPAFERTMASTETGEVRIDQDIPITKDQQLEWRLKIDSPVDLDQVAWVPTVTYTADGVTTNPPVTIDMYPSALLDRPQGLFTAPRTGDLTVEPRLQIAGSGQVTFTVKKRGALLGKKVIEVTNGTYEPQRLTVPATEGDVLSFDFSTRDTGMQVESWGATADAAEVPVGFHRTAAEETFPQPYRGWGVVGYAANGERATRAIPQADLVINQDYRGQLPTSLDPVKDRERFEADPKVITPKVVQFTPEPKENRWSASGSSFVARQTVSSSRYGGESVDLPKSSDFEDLNAPARVSRSKQTSLTGSIGGDVGTAGGSVSFGDSSAEVDYLDMNGDGFPDVVAGGRVQFSDETGVLTANRGTLPGSNKVRESSNVSGNASAGSAARTITTGRGHATPPANSTANSAQSGNDMPPLGVGGSLGTGKSTEKFDLLDINGDSLPDRVTADGRVTLNLGWKFADQSEPWPGGGLHDGTMSNEGVNIGFNTDFYGLAGGASLNHGRASAKASLVDVNGDGLLDRVFDGDPIRVAMNTGSGFTQAQPFNGSLAGINLDQNSKLAAGAYFRFSLCFGVFGCVITNPGGHTDTGTSRTERMLRDIDGDGYADHLQSTKDNELVFAQNKTGRTNLLKSVHRPMGGRIDLDYARDGNTYDLPQSRWVLSKVTMNDGLPGDGNDTQVTTFRYEGGLYDRFEREFHGYRKIVEEHRDPEAVYRSITREFHDGYYLRGQVKREITTDAAGKPFTEILYTYKPRDILAATVDLTKRNASIWSQPIRTDKRFYEGRAAPVKQTYSEVTYDDIGNVTRQFEPGEPGPADDVETITRYTTDFPECQDKRILDVPHTVDVLGNRKVMRHRESDVDCRMGRQTQHRALLENGDVAVTDMTYDDFGNLTSVTGPPNKFSQRYRVGYTYDPVVNTHLEAVTDSFGLRSSSTTNLKFGQAETTTDHNNQQLRHVFDPFGRIDSVTGPYEIADNKVTIDFEYHPEAPVAYAVTRHIDRDAGGIRADTIDTIQFVDGLNRVVQTKKDAALHVSPSAAPANGMTVSGRMKYDFLGRTTEMHYPTSEPKGPDNVKFAPAFDSVTPTRTSFDILDRVTKTVMPDNTETTVSFGFATDRLGLTQFETVSKDANGIESRTYRNIRDEVTTVKESNPKGNQPAIFTSYAYDPLGQLLRVVDDRNNITQSSYDNFGRKTVVDNPDTGRTETQYDLADNPVKLITANLGAITRSVDYDYDFNRLTAVRYPMFPANNITYTYGPPGAPHHAAGRVTRVTDGAGTADRAYGPLGELAKETRTVLGKAYTTQYRHDSWNRVLQMTFPDGELLTYRYNSGGLVDQATGSKHGISYPYLKRLDYDRFEQRALQDTGNGGRTVYTYDTTDRRLQTLESKVANGDVLQKLNYDYDHLGNVTSLRNDRPKPGKHGPEVGGPTVQTFGYDDLSRLTSATGEYRGRDDKVNRYQLTMAYDTVNNITLKDQKNTLNNHTVGKTTYKNPYVYNSGHPHAPSTVGTQQIRYDANGNLTYKEEGHDRTQQIWDDENRLACTHEGKSLAIPREQASCDRNADPAVRFTYDDQGNRVVKDAQGDINLYPSPGFTERDSTKFKHIFVGQERLATKVVRSSGKETQQYYFHPDHIGSQGYVTDGEGDVTDHNEYFPSGESWVNERSSQAGQYKFAGKELDSETGLYYFGARYYDPRSGVWQSTDPADRFTPDDGTIGLNPYQYAAHNPLRLVDPDGRLEYDASTRQFKTQPGDTLWAIARETGVPLDTLVAMNIYDAGLSEVDTMISMGGIGVGQEIFLPDQPNIDTFKWTVANLGMQAYNQDRALGDFAKDTYKCNLFVSNVWQSQIKIGKFSVLGFRFGAERIPTANETADPDLDIKGTQVVPLKDAILGDVIAFSRDGNSGHTAIYTGFVDITNQPWVNSGGQTRIRPTVEREKNHYGSIGTGAGNPGAPQIMYRNQDYLERHGDFDSGPVIRRVIPTQPQQ</sequence>
<feature type="domain" description="LysM" evidence="5">
    <location>
        <begin position="2615"/>
        <end position="2669"/>
    </location>
</feature>
<dbReference type="InterPro" id="IPR003284">
    <property type="entry name" value="Sal_SpvB"/>
</dbReference>
<accession>A0A1Y5Y601</accession>
<dbReference type="Proteomes" id="UP000192674">
    <property type="component" value="Unassembled WGS sequence"/>
</dbReference>
<feature type="compositionally biased region" description="Gly residues" evidence="4">
    <location>
        <begin position="1187"/>
        <end position="1196"/>
    </location>
</feature>
<dbReference type="NCBIfam" id="TIGR03696">
    <property type="entry name" value="Rhs_assc_core"/>
    <property type="match status" value="1"/>
</dbReference>
<dbReference type="GO" id="GO:0005737">
    <property type="term" value="C:cytoplasm"/>
    <property type="evidence" value="ECO:0007669"/>
    <property type="project" value="InterPro"/>
</dbReference>
<dbReference type="InterPro" id="IPR050708">
    <property type="entry name" value="T6SS_VgrG/RHS"/>
</dbReference>
<keyword evidence="2" id="KW-0964">Secreted</keyword>
<dbReference type="Pfam" id="PF12256">
    <property type="entry name" value="TcdB_toxin_midN"/>
    <property type="match status" value="1"/>
</dbReference>
<dbReference type="Pfam" id="PF03534">
    <property type="entry name" value="SpvB"/>
    <property type="match status" value="1"/>
</dbReference>
<dbReference type="PROSITE" id="PS51782">
    <property type="entry name" value="LYSM"/>
    <property type="match status" value="1"/>
</dbReference>
<dbReference type="EMBL" id="FWXV01000013">
    <property type="protein sequence ID" value="SMD26223.1"/>
    <property type="molecule type" value="Genomic_DNA"/>
</dbReference>
<dbReference type="InterPro" id="IPR006530">
    <property type="entry name" value="YD"/>
</dbReference>
<dbReference type="CDD" id="cd00118">
    <property type="entry name" value="LysM"/>
    <property type="match status" value="1"/>
</dbReference>
<dbReference type="InterPro" id="IPR036779">
    <property type="entry name" value="LysM_dom_sf"/>
</dbReference>
<feature type="compositionally biased region" description="Low complexity" evidence="4">
    <location>
        <begin position="1252"/>
        <end position="1265"/>
    </location>
</feature>
<name>A0A1Y5Y601_KIBAR</name>
<dbReference type="InterPro" id="IPR022385">
    <property type="entry name" value="Rhs_assc_core"/>
</dbReference>
<dbReference type="RefSeq" id="WP_084433991.1">
    <property type="nucleotide sequence ID" value="NZ_FWXV01000013.1"/>
</dbReference>
<dbReference type="NCBIfam" id="TIGR01643">
    <property type="entry name" value="YD_repeat_2x"/>
    <property type="match status" value="1"/>
</dbReference>
<dbReference type="InterPro" id="IPR022045">
    <property type="entry name" value="TcdB_toxin_mid/N"/>
</dbReference>
<keyword evidence="3" id="KW-0843">Virulence</keyword>
<dbReference type="GO" id="GO:0005576">
    <property type="term" value="C:extracellular region"/>
    <property type="evidence" value="ECO:0007669"/>
    <property type="project" value="UniProtKB-SubCell"/>
</dbReference>
<evidence type="ECO:0000313" key="6">
    <source>
        <dbReference type="EMBL" id="SMD26223.1"/>
    </source>
</evidence>
<feature type="region of interest" description="Disordered" evidence="4">
    <location>
        <begin position="1237"/>
        <end position="1303"/>
    </location>
</feature>
<gene>
    <name evidence="6" type="ORF">SAMN05661093_09804</name>
</gene>
<feature type="region of interest" description="Disordered" evidence="4">
    <location>
        <begin position="2282"/>
        <end position="2302"/>
    </location>
</feature>
<feature type="region of interest" description="Disordered" evidence="4">
    <location>
        <begin position="1174"/>
        <end position="1197"/>
    </location>
</feature>
<dbReference type="InterPro" id="IPR018392">
    <property type="entry name" value="LysM"/>
</dbReference>
<evidence type="ECO:0000259" key="5">
    <source>
        <dbReference type="PROSITE" id="PS51782"/>
    </source>
</evidence>
<feature type="compositionally biased region" description="Polar residues" evidence="4">
    <location>
        <begin position="1278"/>
        <end position="1290"/>
    </location>
</feature>
<dbReference type="PANTHER" id="PTHR32305:SF15">
    <property type="entry name" value="PROTEIN RHSA-RELATED"/>
    <property type="match status" value="1"/>
</dbReference>
<protein>
    <submittedName>
        <fullName evidence="6">RHS repeat-associated core domain-containing protein</fullName>
    </submittedName>
</protein>
<organism evidence="6 7">
    <name type="scientific">Kibdelosporangium aridum</name>
    <dbReference type="NCBI Taxonomy" id="2030"/>
    <lineage>
        <taxon>Bacteria</taxon>
        <taxon>Bacillati</taxon>
        <taxon>Actinomycetota</taxon>
        <taxon>Actinomycetes</taxon>
        <taxon>Pseudonocardiales</taxon>
        <taxon>Pseudonocardiaceae</taxon>
        <taxon>Kibdelosporangium</taxon>
    </lineage>
</organism>
<proteinExistence type="predicted"/>
<comment type="subcellular location">
    <subcellularLocation>
        <location evidence="1">Secreted</location>
    </subcellularLocation>
</comment>
<dbReference type="Pfam" id="PF01476">
    <property type="entry name" value="LysM"/>
    <property type="match status" value="1"/>
</dbReference>
<evidence type="ECO:0000256" key="4">
    <source>
        <dbReference type="SAM" id="MobiDB-lite"/>
    </source>
</evidence>
<evidence type="ECO:0000256" key="3">
    <source>
        <dbReference type="ARBA" id="ARBA00023026"/>
    </source>
</evidence>
<dbReference type="Gene3D" id="3.10.350.10">
    <property type="entry name" value="LysM domain"/>
    <property type="match status" value="1"/>
</dbReference>